<sequence>MLTQPQFYIRETLGSKDGGFDINHVAHYMPLVKEKCETNTIFLNIPHCITFF</sequence>
<dbReference type="AlphaFoldDB" id="A0A0B6YK48"/>
<gene>
    <name evidence="1" type="primary">ORF27942</name>
</gene>
<reference evidence="1" key="1">
    <citation type="submission" date="2014-12" db="EMBL/GenBank/DDBJ databases">
        <title>Insight into the proteome of Arion vulgaris.</title>
        <authorList>
            <person name="Aradska J."/>
            <person name="Bulat T."/>
            <person name="Smidak R."/>
            <person name="Sarate P."/>
            <person name="Gangsoo J."/>
            <person name="Sialana F."/>
            <person name="Bilban M."/>
            <person name="Lubec G."/>
        </authorList>
    </citation>
    <scope>NUCLEOTIDE SEQUENCE</scope>
    <source>
        <tissue evidence="1">Skin</tissue>
    </source>
</reference>
<protein>
    <submittedName>
        <fullName evidence="1">Uncharacterized protein</fullName>
    </submittedName>
</protein>
<name>A0A0B6YK48_9EUPU</name>
<proteinExistence type="predicted"/>
<evidence type="ECO:0000313" key="1">
    <source>
        <dbReference type="EMBL" id="CEK56562.1"/>
    </source>
</evidence>
<dbReference type="EMBL" id="HACG01009697">
    <property type="protein sequence ID" value="CEK56562.1"/>
    <property type="molecule type" value="Transcribed_RNA"/>
</dbReference>
<accession>A0A0B6YK48</accession>
<organism evidence="1">
    <name type="scientific">Arion vulgaris</name>
    <dbReference type="NCBI Taxonomy" id="1028688"/>
    <lineage>
        <taxon>Eukaryota</taxon>
        <taxon>Metazoa</taxon>
        <taxon>Spiralia</taxon>
        <taxon>Lophotrochozoa</taxon>
        <taxon>Mollusca</taxon>
        <taxon>Gastropoda</taxon>
        <taxon>Heterobranchia</taxon>
        <taxon>Euthyneura</taxon>
        <taxon>Panpulmonata</taxon>
        <taxon>Eupulmonata</taxon>
        <taxon>Stylommatophora</taxon>
        <taxon>Helicina</taxon>
        <taxon>Arionoidea</taxon>
        <taxon>Arionidae</taxon>
        <taxon>Arion</taxon>
    </lineage>
</organism>